<evidence type="ECO:0000256" key="2">
    <source>
        <dbReference type="ARBA" id="ARBA00009948"/>
    </source>
</evidence>
<dbReference type="NCBIfam" id="TIGR01356">
    <property type="entry name" value="aroA"/>
    <property type="match status" value="1"/>
</dbReference>
<feature type="domain" description="Enolpyruvate transferase" evidence="9">
    <location>
        <begin position="8"/>
        <end position="421"/>
    </location>
</feature>
<feature type="binding site" evidence="8">
    <location>
        <position position="172"/>
    </location>
    <ligand>
        <name>3-phosphoshikimate</name>
        <dbReference type="ChEBI" id="CHEBI:145989"/>
    </ligand>
</feature>
<keyword evidence="6 8" id="KW-0057">Aromatic amino acid biosynthesis</keyword>
<feature type="binding site" evidence="8">
    <location>
        <position position="338"/>
    </location>
    <ligand>
        <name>3-phosphoshikimate</name>
        <dbReference type="ChEBI" id="CHEBI:145989"/>
    </ligand>
</feature>
<keyword evidence="4 8" id="KW-0028">Amino-acid biosynthesis</keyword>
<evidence type="ECO:0000259" key="9">
    <source>
        <dbReference type="Pfam" id="PF00275"/>
    </source>
</evidence>
<dbReference type="OrthoDB" id="9809920at2"/>
<evidence type="ECO:0000256" key="5">
    <source>
        <dbReference type="ARBA" id="ARBA00022679"/>
    </source>
</evidence>
<feature type="binding site" evidence="8">
    <location>
        <position position="413"/>
    </location>
    <ligand>
        <name>phosphoenolpyruvate</name>
        <dbReference type="ChEBI" id="CHEBI:58702"/>
    </ligand>
</feature>
<dbReference type="InterPro" id="IPR036968">
    <property type="entry name" value="Enolpyruvate_Tfrase_sf"/>
</dbReference>
<dbReference type="GO" id="GO:0009423">
    <property type="term" value="P:chorismate biosynthetic process"/>
    <property type="evidence" value="ECO:0007669"/>
    <property type="project" value="UniProtKB-UniRule"/>
</dbReference>
<keyword evidence="5 8" id="KW-0808">Transferase</keyword>
<evidence type="ECO:0000256" key="1">
    <source>
        <dbReference type="ARBA" id="ARBA00004811"/>
    </source>
</evidence>
<comment type="pathway">
    <text evidence="1 8">Metabolic intermediate biosynthesis; chorismate biosynthesis; chorismate from D-erythrose 4-phosphate and phosphoenolpyruvate: step 6/7.</text>
</comment>
<evidence type="ECO:0000256" key="4">
    <source>
        <dbReference type="ARBA" id="ARBA00022605"/>
    </source>
</evidence>
<dbReference type="CDD" id="cd01556">
    <property type="entry name" value="EPSP_synthase"/>
    <property type="match status" value="1"/>
</dbReference>
<dbReference type="InterPro" id="IPR023193">
    <property type="entry name" value="EPSP_synthase_CS"/>
</dbReference>
<feature type="active site" description="Proton acceptor" evidence="8">
    <location>
        <position position="315"/>
    </location>
</feature>
<dbReference type="GO" id="GO:0008652">
    <property type="term" value="P:amino acid biosynthetic process"/>
    <property type="evidence" value="ECO:0007669"/>
    <property type="project" value="UniProtKB-KW"/>
</dbReference>
<sequence>MQKFLKLRPVSYVNGTVYLPGSKSISNRVLLLSALSNGTTTISNLLDSEDTQHMLVALKKIGIYYSLSNNNKTCHIKGNHESFKISKSISLFLGNAGTAIRPLLSVFSLYNNNDITLIGDDRMNERPIKHLVDALHQGGAIIEYKNNFGYPPICTKGGFIGGSITLDGSISSQFLTSLLIIAPLALKNTTIFIKGNLVSKPYIDITINLIKLFGINIKHDSYSVFYIIGNQKYKTPGNYTIEGDASSASYFLAAAAIKGGSVKVIGAGKKSIQGDIKFADILEKMGAIINWGDSFIISTQNKLHAIDLDMNHIPDAAMTIAIVALFAKGTTIIRNIHNWRVKETDRLSAMTNELRKVGAIVDEGKDFLSITPPDNIKHAKINTYNDHRMAMCFSLLCLSNMSVDIINPSCVIKTYPSYFEDFLNICKI</sequence>
<reference evidence="10 11" key="1">
    <citation type="submission" date="2018-12" db="EMBL/GenBank/DDBJ databases">
        <authorList>
            <person name="Chong R.A."/>
        </authorList>
    </citation>
    <scope>NUCLEOTIDE SEQUENCE [LARGE SCALE GENOMIC DNA]</scope>
    <source>
        <strain evidence="10 11">Ane</strain>
    </source>
</reference>
<dbReference type="PIRSF" id="PIRSF000505">
    <property type="entry name" value="EPSPS"/>
    <property type="match status" value="1"/>
</dbReference>
<name>A0A4D6XNS3_9GAMM</name>
<dbReference type="GO" id="GO:0003866">
    <property type="term" value="F:3-phosphoshikimate 1-carboxyvinyltransferase activity"/>
    <property type="evidence" value="ECO:0007669"/>
    <property type="project" value="UniProtKB-UniRule"/>
</dbReference>
<dbReference type="Pfam" id="PF00275">
    <property type="entry name" value="EPSP_synthase"/>
    <property type="match status" value="1"/>
</dbReference>
<protein>
    <recommendedName>
        <fullName evidence="8">3-phosphoshikimate 1-carboxyvinyltransferase</fullName>
        <ecNumber evidence="8">2.5.1.19</ecNumber>
    </recommendedName>
    <alternativeName>
        <fullName evidence="8">5-enolpyruvylshikimate-3-phosphate synthase</fullName>
        <shortName evidence="8">EPSP synthase</shortName>
        <shortName evidence="8">EPSPS</shortName>
    </alternativeName>
</protein>
<feature type="binding site" evidence="8">
    <location>
        <position position="24"/>
    </location>
    <ligand>
        <name>3-phosphoshikimate</name>
        <dbReference type="ChEBI" id="CHEBI:145989"/>
    </ligand>
</feature>
<dbReference type="InterPro" id="IPR001986">
    <property type="entry name" value="Enolpyruvate_Tfrase_dom"/>
</dbReference>
<dbReference type="EMBL" id="CP034885">
    <property type="protein sequence ID" value="QCI18852.1"/>
    <property type="molecule type" value="Genomic_DNA"/>
</dbReference>
<feature type="binding site" evidence="8">
    <location>
        <position position="346"/>
    </location>
    <ligand>
        <name>phosphoenolpyruvate</name>
        <dbReference type="ChEBI" id="CHEBI:58702"/>
    </ligand>
</feature>
<dbReference type="HAMAP" id="MF_00210">
    <property type="entry name" value="EPSP_synth"/>
    <property type="match status" value="1"/>
</dbReference>
<dbReference type="SUPFAM" id="SSF55205">
    <property type="entry name" value="EPT/RTPC-like"/>
    <property type="match status" value="1"/>
</dbReference>
<evidence type="ECO:0000256" key="8">
    <source>
        <dbReference type="HAMAP-Rule" id="MF_00210"/>
    </source>
</evidence>
<dbReference type="PROSITE" id="PS00885">
    <property type="entry name" value="EPSP_SYNTHASE_2"/>
    <property type="match status" value="1"/>
</dbReference>
<feature type="binding site" evidence="8">
    <location>
        <position position="23"/>
    </location>
    <ligand>
        <name>phosphoenolpyruvate</name>
        <dbReference type="ChEBI" id="CHEBI:58702"/>
    </ligand>
</feature>
<dbReference type="Proteomes" id="UP000298791">
    <property type="component" value="Chromosome"/>
</dbReference>
<evidence type="ECO:0000256" key="3">
    <source>
        <dbReference type="ARBA" id="ARBA00022490"/>
    </source>
</evidence>
<dbReference type="PANTHER" id="PTHR21090:SF5">
    <property type="entry name" value="PENTAFUNCTIONAL AROM POLYPEPTIDE"/>
    <property type="match status" value="1"/>
</dbReference>
<proteinExistence type="inferred from homology"/>
<evidence type="ECO:0000256" key="6">
    <source>
        <dbReference type="ARBA" id="ARBA00023141"/>
    </source>
</evidence>
<evidence type="ECO:0000313" key="10">
    <source>
        <dbReference type="EMBL" id="QCI18852.1"/>
    </source>
</evidence>
<comment type="subunit">
    <text evidence="8">Monomer.</text>
</comment>
<dbReference type="RefSeq" id="WP_158366659.1">
    <property type="nucleotide sequence ID" value="NZ_CP034885.1"/>
</dbReference>
<feature type="binding site" evidence="8">
    <location>
        <position position="388"/>
    </location>
    <ligand>
        <name>phosphoenolpyruvate</name>
        <dbReference type="ChEBI" id="CHEBI:58702"/>
    </ligand>
</feature>
<dbReference type="FunFam" id="3.65.10.10:FF:000003">
    <property type="entry name" value="3-phosphoshikimate 1-carboxyvinyltransferase"/>
    <property type="match status" value="1"/>
</dbReference>
<comment type="catalytic activity">
    <reaction evidence="7">
        <text>3-phosphoshikimate + phosphoenolpyruvate = 5-O-(1-carboxyvinyl)-3-phosphoshikimate + phosphate</text>
        <dbReference type="Rhea" id="RHEA:21256"/>
        <dbReference type="ChEBI" id="CHEBI:43474"/>
        <dbReference type="ChEBI" id="CHEBI:57701"/>
        <dbReference type="ChEBI" id="CHEBI:58702"/>
        <dbReference type="ChEBI" id="CHEBI:145989"/>
        <dbReference type="EC" id="2.5.1.19"/>
    </reaction>
    <physiologicalReaction direction="left-to-right" evidence="7">
        <dbReference type="Rhea" id="RHEA:21257"/>
    </physiologicalReaction>
</comment>
<feature type="binding site" evidence="8">
    <location>
        <position position="342"/>
    </location>
    <ligand>
        <name>3-phosphoshikimate</name>
        <dbReference type="ChEBI" id="CHEBI:145989"/>
    </ligand>
</feature>
<dbReference type="InterPro" id="IPR006264">
    <property type="entry name" value="EPSP_synthase"/>
</dbReference>
<organism evidence="10 11">
    <name type="scientific">Buchnera aphidicola</name>
    <name type="common">Aphis nerii</name>
    <dbReference type="NCBI Taxonomy" id="1241835"/>
    <lineage>
        <taxon>Bacteria</taxon>
        <taxon>Pseudomonadati</taxon>
        <taxon>Pseudomonadota</taxon>
        <taxon>Gammaproteobacteria</taxon>
        <taxon>Enterobacterales</taxon>
        <taxon>Erwiniaceae</taxon>
        <taxon>Buchnera</taxon>
    </lineage>
</organism>
<comment type="function">
    <text evidence="8">Catalyzes the transfer of the enolpyruvyl moiety of phosphoenolpyruvate (PEP) to the 5-hydroxyl of shikimate-3-phosphate (S3P) to produce enolpyruvyl shikimate-3-phosphate and inorganic phosphate.</text>
</comment>
<feature type="binding site" evidence="8">
    <location>
        <position position="199"/>
    </location>
    <ligand>
        <name>3-phosphoshikimate</name>
        <dbReference type="ChEBI" id="CHEBI:145989"/>
    </ligand>
</feature>
<comment type="similarity">
    <text evidence="2 8">Belongs to the EPSP synthase family.</text>
</comment>
<evidence type="ECO:0000256" key="7">
    <source>
        <dbReference type="ARBA" id="ARBA00044633"/>
    </source>
</evidence>
<feature type="binding site" evidence="8">
    <location>
        <position position="126"/>
    </location>
    <ligand>
        <name>phosphoenolpyruvate</name>
        <dbReference type="ChEBI" id="CHEBI:58702"/>
    </ligand>
</feature>
<keyword evidence="3 8" id="KW-0963">Cytoplasm</keyword>
<dbReference type="GO" id="GO:0009073">
    <property type="term" value="P:aromatic amino acid family biosynthetic process"/>
    <property type="evidence" value="ECO:0007669"/>
    <property type="project" value="UniProtKB-KW"/>
</dbReference>
<comment type="subcellular location">
    <subcellularLocation>
        <location evidence="8">Cytoplasm</location>
    </subcellularLocation>
</comment>
<dbReference type="GO" id="GO:0005737">
    <property type="term" value="C:cytoplasm"/>
    <property type="evidence" value="ECO:0007669"/>
    <property type="project" value="UniProtKB-SubCell"/>
</dbReference>
<dbReference type="AlphaFoldDB" id="A0A4D6XNS3"/>
<feature type="binding site" evidence="8">
    <location>
        <position position="315"/>
    </location>
    <ligand>
        <name>3-phosphoshikimate</name>
        <dbReference type="ChEBI" id="CHEBI:145989"/>
    </ligand>
</feature>
<evidence type="ECO:0000313" key="11">
    <source>
        <dbReference type="Proteomes" id="UP000298791"/>
    </source>
</evidence>
<gene>
    <name evidence="8 10" type="primary">aroA</name>
    <name evidence="10" type="ORF">D9V64_01580</name>
</gene>
<dbReference type="UniPathway" id="UPA00053">
    <property type="reaction ID" value="UER00089"/>
</dbReference>
<feature type="binding site" evidence="8">
    <location>
        <position position="171"/>
    </location>
    <ligand>
        <name>3-phosphoshikimate</name>
        <dbReference type="ChEBI" id="CHEBI:145989"/>
    </ligand>
</feature>
<accession>A0A4D6XNS3</accession>
<dbReference type="PANTHER" id="PTHR21090">
    <property type="entry name" value="AROM/DEHYDROQUINATE SYNTHASE"/>
    <property type="match status" value="1"/>
</dbReference>
<feature type="binding site" evidence="8">
    <location>
        <position position="28"/>
    </location>
    <ligand>
        <name>3-phosphoshikimate</name>
        <dbReference type="ChEBI" id="CHEBI:145989"/>
    </ligand>
</feature>
<dbReference type="FunFam" id="3.65.10.10:FF:000004">
    <property type="entry name" value="3-phosphoshikimate 1-carboxyvinyltransferase"/>
    <property type="match status" value="1"/>
</dbReference>
<dbReference type="EC" id="2.5.1.19" evidence="8"/>
<dbReference type="Gene3D" id="3.65.10.10">
    <property type="entry name" value="Enolpyruvate transferase domain"/>
    <property type="match status" value="2"/>
</dbReference>
<feature type="binding site" evidence="8">
    <location>
        <position position="173"/>
    </location>
    <ligand>
        <name>3-phosphoshikimate</name>
        <dbReference type="ChEBI" id="CHEBI:145989"/>
    </ligand>
</feature>
<reference evidence="10 11" key="2">
    <citation type="submission" date="2019-05" db="EMBL/GenBank/DDBJ databases">
        <title>Genome evolution of the obligate endosymbiont Buchnera aphidicola.</title>
        <authorList>
            <person name="Moran N.A."/>
        </authorList>
    </citation>
    <scope>NUCLEOTIDE SEQUENCE [LARGE SCALE GENOMIC DNA]</scope>
    <source>
        <strain evidence="10 11">Ane</strain>
    </source>
</reference>
<dbReference type="InterPro" id="IPR013792">
    <property type="entry name" value="RNA3'P_cycl/enolpyr_Trfase_a/b"/>
</dbReference>
<feature type="binding site" evidence="8">
    <location>
        <position position="97"/>
    </location>
    <ligand>
        <name>phosphoenolpyruvate</name>
        <dbReference type="ChEBI" id="CHEBI:58702"/>
    </ligand>
</feature>
<dbReference type="PROSITE" id="PS00104">
    <property type="entry name" value="EPSP_SYNTHASE_1"/>
    <property type="match status" value="1"/>
</dbReference>
<feature type="binding site" evidence="8">
    <location>
        <position position="173"/>
    </location>
    <ligand>
        <name>phosphoenolpyruvate</name>
        <dbReference type="ChEBI" id="CHEBI:58702"/>
    </ligand>
</feature>
<feature type="binding site" evidence="8">
    <location>
        <position position="23"/>
    </location>
    <ligand>
        <name>3-phosphoshikimate</name>
        <dbReference type="ChEBI" id="CHEBI:145989"/>
    </ligand>
</feature>